<dbReference type="InterPro" id="IPR036285">
    <property type="entry name" value="PRP4-like_sf"/>
</dbReference>
<feature type="compositionally biased region" description="Basic and acidic residues" evidence="11">
    <location>
        <begin position="34"/>
        <end position="44"/>
    </location>
</feature>
<dbReference type="SFLD" id="SFLDS00005">
    <property type="entry name" value="Isoprenoid_Synthase_Type_I"/>
    <property type="match status" value="1"/>
</dbReference>
<comment type="subcellular location">
    <subcellularLocation>
        <location evidence="1">Nucleus</location>
    </subcellularLocation>
</comment>
<dbReference type="Gene3D" id="4.10.280.110">
    <property type="entry name" value="Pre-mRNA processing factor 4 domain"/>
    <property type="match status" value="1"/>
</dbReference>
<dbReference type="Pfam" id="PF00348">
    <property type="entry name" value="polyprenyl_synt"/>
    <property type="match status" value="1"/>
</dbReference>
<dbReference type="Gene3D" id="1.20.940.10">
    <property type="entry name" value="Functional domain of the splicing factor Prp18"/>
    <property type="match status" value="1"/>
</dbReference>
<feature type="domain" description="Pre-mRNA processing factor 4 (PRP4)-like" evidence="12">
    <location>
        <begin position="82"/>
        <end position="132"/>
    </location>
</feature>
<dbReference type="GO" id="GO:0008299">
    <property type="term" value="P:isoprenoid biosynthetic process"/>
    <property type="evidence" value="ECO:0007669"/>
    <property type="project" value="InterPro"/>
</dbReference>
<dbReference type="GO" id="GO:0000350">
    <property type="term" value="P:generation of catalytic spliceosome for second transesterification step"/>
    <property type="evidence" value="ECO:0007669"/>
    <property type="project" value="TreeGrafter"/>
</dbReference>
<sequence length="638" mass="73648">MDILRAEIERKRKQFEGIQAPNKKYLKRSQLLQKGEEKNREYHQAKPLAPTPVTAAKSGGLARIENQTKEMFTEPGLDCVDLPRVDVIKRLRSRSQPITLFGETEQESRARLRKLEIEQPDMKEGWKNDFQSAMKEVDHELIEEVIKGEQYNAGKHDVAMPNSAGDNNWERIEANAELLGEGDNPNRDCDVIREFFSYILTRWGKALNARDEVEKRSAEGKLAATMHKQTMEHLRPLMKNLEKHNVNADIREHLIKICRLIIIDRDYIRANNAYMEMAIGNAPWPVGVTRSGLHQRPGSAKAYVSNIAHVLNDETQRKYIQLFSTQLSFLCEMADDVAQLLAPYQYILKLPGKQLRSQLAKAFNFWLQVDVEVLDSIMTVVEMLHNASLMIDDIEDSSLLRRGLPVTHSIYGIARTINTANYVYFAALSRCILLGKFEAVEIFTEQLLELHRGQGKELYWRDIVQCPTEEEYEQMAMQKTGGLFALTVQLMELFGKKQYDFKSLIKNLAIYFQIRDDYINLCSRTYAEQKTFAEDLTEGKFSFPIIVAVDKKYNDDEIINILRQRPKDVEVKKYCIRIIEERGAFGYTLKRLQELHDLLISHIDMLGGNKELKILIETLHEDIQPMRKVGNMKMSNGK</sequence>
<keyword evidence="5" id="KW-0479">Metal-binding</keyword>
<evidence type="ECO:0000256" key="2">
    <source>
        <dbReference type="ARBA" id="ARBA00008137"/>
    </source>
</evidence>
<dbReference type="AlphaFoldDB" id="A0A0K0JBP5"/>
<dbReference type="OrthoDB" id="6921389at2759"/>
<dbReference type="InterPro" id="IPR033749">
    <property type="entry name" value="Polyprenyl_synt_CS"/>
</dbReference>
<dbReference type="InterPro" id="IPR004098">
    <property type="entry name" value="Prp18"/>
</dbReference>
<dbReference type="GO" id="GO:0071021">
    <property type="term" value="C:U2-type post-spliceosomal complex"/>
    <property type="evidence" value="ECO:0007669"/>
    <property type="project" value="TreeGrafter"/>
</dbReference>
<evidence type="ECO:0000313" key="15">
    <source>
        <dbReference type="Proteomes" id="UP000006672"/>
    </source>
</evidence>
<dbReference type="PROSITE" id="PS00723">
    <property type="entry name" value="POLYPRENYL_SYNTHASE_1"/>
    <property type="match status" value="1"/>
</dbReference>
<dbReference type="WormBase" id="Bm3756b">
    <property type="protein sequence ID" value="BM35474"/>
    <property type="gene ID" value="WBGene00224017"/>
    <property type="gene designation" value="Bma-prp-18"/>
</dbReference>
<proteinExistence type="inferred from homology"/>
<dbReference type="Pfam" id="PF08799">
    <property type="entry name" value="PRP4"/>
    <property type="match status" value="1"/>
</dbReference>
<dbReference type="SUPFAM" id="SSF48576">
    <property type="entry name" value="Terpenoid synthases"/>
    <property type="match status" value="1"/>
</dbReference>
<dbReference type="Gene3D" id="1.10.600.10">
    <property type="entry name" value="Farnesyl Diphosphate Synthase"/>
    <property type="match status" value="1"/>
</dbReference>
<accession>A0A4E9EVD9</accession>
<evidence type="ECO:0000313" key="13">
    <source>
        <dbReference type="EMBL" id="CDQ05105.1"/>
    </source>
</evidence>
<evidence type="ECO:0000256" key="8">
    <source>
        <dbReference type="ARBA" id="ARBA00023187"/>
    </source>
</evidence>
<dbReference type="PANTHER" id="PTHR13007:SF19">
    <property type="entry name" value="PRE-MRNA-SPLICING FACTOR 18"/>
    <property type="match status" value="1"/>
</dbReference>
<dbReference type="GO" id="GO:0046540">
    <property type="term" value="C:U4/U6 x U5 tri-snRNP complex"/>
    <property type="evidence" value="ECO:0007669"/>
    <property type="project" value="TreeGrafter"/>
</dbReference>
<dbReference type="SMART" id="SM00500">
    <property type="entry name" value="SFM"/>
    <property type="match status" value="1"/>
</dbReference>
<keyword evidence="8" id="KW-0508">mRNA splicing</keyword>
<dbReference type="InterPro" id="IPR039979">
    <property type="entry name" value="PRPF18"/>
</dbReference>
<evidence type="ECO:0000256" key="4">
    <source>
        <dbReference type="ARBA" id="ARBA00022664"/>
    </source>
</evidence>
<evidence type="ECO:0000256" key="5">
    <source>
        <dbReference type="ARBA" id="ARBA00022723"/>
    </source>
</evidence>
<reference evidence="13 15" key="1">
    <citation type="journal article" date="2007" name="Science">
        <title>Draft genome of the filarial nematode parasite Brugia malayi.</title>
        <authorList>
            <person name="Ghedin E."/>
            <person name="Wang S."/>
            <person name="Spiro D."/>
            <person name="Caler E."/>
            <person name="Zhao Q."/>
            <person name="Crabtree J."/>
            <person name="Allen J.E."/>
            <person name="Delcher A.L."/>
            <person name="Guiliano D.B."/>
            <person name="Miranda-Saavedra D."/>
            <person name="Angiuoli S.V."/>
            <person name="Creasy T."/>
            <person name="Amedeo P."/>
            <person name="Haas B."/>
            <person name="El-Sayed N.M."/>
            <person name="Wortman J.R."/>
            <person name="Feldblyum T."/>
            <person name="Tallon L."/>
            <person name="Schatz M."/>
            <person name="Shumway M."/>
            <person name="Koo H."/>
            <person name="Salzberg S.L."/>
            <person name="Schobel S."/>
            <person name="Pertea M."/>
            <person name="Pop M."/>
            <person name="White O."/>
            <person name="Barton G.J."/>
            <person name="Carlow C.K."/>
            <person name="Crawford M.J."/>
            <person name="Daub J."/>
            <person name="Dimmic M.W."/>
            <person name="Estes C.F."/>
            <person name="Foster J.M."/>
            <person name="Ganatra M."/>
            <person name="Gregory W.F."/>
            <person name="Johnson N.M."/>
            <person name="Jin J."/>
            <person name="Komuniecki R."/>
            <person name="Korf I."/>
            <person name="Kumar S."/>
            <person name="Laney S."/>
            <person name="Li B.W."/>
            <person name="Li W."/>
            <person name="Lindblom T.H."/>
            <person name="Lustigman S."/>
            <person name="Ma D."/>
            <person name="Maina C.V."/>
            <person name="Martin D.M."/>
            <person name="McCarter J.P."/>
            <person name="McReynolds L."/>
            <person name="Mitreva M."/>
            <person name="Nutman T.B."/>
            <person name="Parkinson J."/>
            <person name="Peregrin-Alvarez J.M."/>
            <person name="Poole C."/>
            <person name="Ren Q."/>
            <person name="Saunders L."/>
            <person name="Sluder A.E."/>
            <person name="Smith K."/>
            <person name="Stanke M."/>
            <person name="Unnasch T.R."/>
            <person name="Ware J."/>
            <person name="Wei A.D."/>
            <person name="Weil G."/>
            <person name="Williams D.J."/>
            <person name="Zhang Y."/>
            <person name="Williams S.A."/>
            <person name="Fraser-Liggett C."/>
            <person name="Slatko B."/>
            <person name="Blaxter M.L."/>
            <person name="Scott A.L."/>
        </authorList>
    </citation>
    <scope>NUCLEOTIDE SEQUENCE</scope>
    <source>
        <strain evidence="13 15">FR3</strain>
    </source>
</reference>
<accession>A0A0K0JBP5</accession>
<dbReference type="EMBL" id="LN856618">
    <property type="protein sequence ID" value="CDQ05105.1"/>
    <property type="molecule type" value="Genomic_DNA"/>
</dbReference>
<organism evidence="13">
    <name type="scientific">Brugia malayi</name>
    <name type="common">Filarial nematode worm</name>
    <dbReference type="NCBI Taxonomy" id="6279"/>
    <lineage>
        <taxon>Eukaryota</taxon>
        <taxon>Metazoa</taxon>
        <taxon>Ecdysozoa</taxon>
        <taxon>Nematoda</taxon>
        <taxon>Chromadorea</taxon>
        <taxon>Rhabditida</taxon>
        <taxon>Spirurina</taxon>
        <taxon>Spiruromorpha</taxon>
        <taxon>Filarioidea</taxon>
        <taxon>Onchocercidae</taxon>
        <taxon>Brugia</taxon>
    </lineage>
</organism>
<evidence type="ECO:0000256" key="9">
    <source>
        <dbReference type="ARBA" id="ARBA00023242"/>
    </source>
</evidence>
<gene>
    <name evidence="17" type="primary">bma-prp-18</name>
    <name evidence="13 17" type="ORF">Bm3756</name>
    <name evidence="14" type="ORF">BM_BM3756</name>
    <name evidence="13" type="ORF">BM_Bm3756</name>
</gene>
<dbReference type="SUPFAM" id="SSF47938">
    <property type="entry name" value="Functional domain of the splicing factor Prp18"/>
    <property type="match status" value="1"/>
</dbReference>
<evidence type="ECO:0000256" key="11">
    <source>
        <dbReference type="SAM" id="MobiDB-lite"/>
    </source>
</evidence>
<dbReference type="CDD" id="cd00685">
    <property type="entry name" value="Trans_IPPS_HT"/>
    <property type="match status" value="1"/>
</dbReference>
<evidence type="ECO:0000256" key="10">
    <source>
        <dbReference type="ARBA" id="ARBA00031388"/>
    </source>
</evidence>
<dbReference type="GO" id="GO:0005682">
    <property type="term" value="C:U5 snRNP"/>
    <property type="evidence" value="ECO:0007669"/>
    <property type="project" value="TreeGrafter"/>
</dbReference>
<evidence type="ECO:0000313" key="16">
    <source>
        <dbReference type="WBParaSite" id="Bm3756b.1"/>
    </source>
</evidence>
<comment type="similarity">
    <text evidence="2">Belongs to the PRP18 family.</text>
</comment>
<dbReference type="GO" id="GO:0042811">
    <property type="term" value="P:pheromone biosynthetic process"/>
    <property type="evidence" value="ECO:0007669"/>
    <property type="project" value="UniProtKB-ARBA"/>
</dbReference>
<evidence type="ECO:0000256" key="6">
    <source>
        <dbReference type="ARBA" id="ARBA00022728"/>
    </source>
</evidence>
<keyword evidence="9" id="KW-0539">Nucleus</keyword>
<reference evidence="14" key="3">
    <citation type="submission" date="2019-04" db="EMBL/GenBank/DDBJ databases">
        <authorList>
            <person name="Howe K."/>
            <person name="Paulini M."/>
            <person name="Williams G."/>
        </authorList>
    </citation>
    <scope>NUCLEOTIDE SEQUENCE [LARGE SCALE GENOMIC DNA]</scope>
    <source>
        <strain evidence="14">FR3</strain>
    </source>
</reference>
<reference evidence="16" key="4">
    <citation type="submission" date="2022-04" db="UniProtKB">
        <authorList>
            <consortium name="WormBaseParasite"/>
        </authorList>
    </citation>
    <scope>IDENTIFICATION</scope>
</reference>
<dbReference type="InterPro" id="IPR000092">
    <property type="entry name" value="Polyprenyl_synt"/>
</dbReference>
<dbReference type="EMBL" id="CAAKNF010000196">
    <property type="protein sequence ID" value="VIO87615.1"/>
    <property type="molecule type" value="Genomic_DNA"/>
</dbReference>
<keyword evidence="15" id="KW-1185">Reference proteome</keyword>
<feature type="region of interest" description="Disordered" evidence="11">
    <location>
        <begin position="34"/>
        <end position="53"/>
    </location>
</feature>
<dbReference type="GO" id="GO:0046872">
    <property type="term" value="F:metal ion binding"/>
    <property type="evidence" value="ECO:0007669"/>
    <property type="project" value="UniProtKB-KW"/>
</dbReference>
<dbReference type="Proteomes" id="UP000006672">
    <property type="component" value="Unassembled WGS sequence"/>
</dbReference>
<reference evidence="13" key="2">
    <citation type="submission" date="2012-12" db="EMBL/GenBank/DDBJ databases">
        <authorList>
            <person name="Gao Y.W."/>
            <person name="Fan S.T."/>
            <person name="Sun H.T."/>
            <person name="Wang Z."/>
            <person name="Gao X.L."/>
            <person name="Li Y.G."/>
            <person name="Wang T.C."/>
            <person name="Zhang K."/>
            <person name="Xu W.W."/>
            <person name="Yu Z.J."/>
            <person name="Xia X.Z."/>
        </authorList>
    </citation>
    <scope>NUCLEOTIDE SEQUENCE</scope>
    <source>
        <strain evidence="13">FR3</strain>
    </source>
</reference>
<name>A0A0K0JBP5_BRUMA</name>
<evidence type="ECO:0000259" key="12">
    <source>
        <dbReference type="SMART" id="SM00500"/>
    </source>
</evidence>
<dbReference type="InterPro" id="IPR008949">
    <property type="entry name" value="Isoprenoid_synthase_dom_sf"/>
</dbReference>
<dbReference type="Pfam" id="PF02840">
    <property type="entry name" value="Prp18"/>
    <property type="match status" value="1"/>
</dbReference>
<keyword evidence="6" id="KW-0747">Spliceosome</keyword>
<protein>
    <recommendedName>
        <fullName evidence="3">Pre-mRNA-splicing factor 18</fullName>
    </recommendedName>
    <alternativeName>
        <fullName evidence="10">PRP18 homolog</fullName>
    </alternativeName>
</protein>
<evidence type="ECO:0000256" key="1">
    <source>
        <dbReference type="ARBA" id="ARBA00004123"/>
    </source>
</evidence>
<dbReference type="SUPFAM" id="SSF158230">
    <property type="entry name" value="PRP4-like"/>
    <property type="match status" value="1"/>
</dbReference>
<evidence type="ECO:0000256" key="3">
    <source>
        <dbReference type="ARBA" id="ARBA00018242"/>
    </source>
</evidence>
<keyword evidence="7" id="KW-0460">Magnesium</keyword>
<evidence type="ECO:0000313" key="14">
    <source>
        <dbReference type="EMBL" id="VIO87615.1"/>
    </source>
</evidence>
<evidence type="ECO:0000313" key="17">
    <source>
        <dbReference type="WormBase" id="Bm3756b"/>
    </source>
</evidence>
<keyword evidence="4" id="KW-0507">mRNA processing</keyword>
<dbReference type="PANTHER" id="PTHR13007">
    <property type="entry name" value="PRE-MRNA SPLICING FACTOR-RELATED"/>
    <property type="match status" value="1"/>
</dbReference>
<accession>A0A0J9YA27</accession>
<evidence type="ECO:0000256" key="7">
    <source>
        <dbReference type="ARBA" id="ARBA00022842"/>
    </source>
</evidence>
<dbReference type="GO" id="GO:0004659">
    <property type="term" value="F:prenyltransferase activity"/>
    <property type="evidence" value="ECO:0007669"/>
    <property type="project" value="InterPro"/>
</dbReference>
<dbReference type="WBParaSite" id="Bm3756b.1">
    <property type="protein sequence ID" value="Bm3756b.1"/>
    <property type="gene ID" value="WBGene00224017"/>
</dbReference>
<dbReference type="InterPro" id="IPR014906">
    <property type="entry name" value="PRP4-like"/>
</dbReference>